<accession>A0A839E952</accession>
<reference evidence="2 3" key="1">
    <citation type="submission" date="2020-07" db="EMBL/GenBank/DDBJ databases">
        <title>Genomic Encyclopedia of Type Strains, Phase IV (KMG-V): Genome sequencing to study the core and pangenomes of soil and plant-associated prokaryotes.</title>
        <authorList>
            <person name="Whitman W."/>
        </authorList>
    </citation>
    <scope>NUCLEOTIDE SEQUENCE [LARGE SCALE GENOMIC DNA]</scope>
    <source>
        <strain evidence="2 3">AN3</strain>
    </source>
</reference>
<name>A0A839E952_9HYPH</name>
<keyword evidence="1" id="KW-1133">Transmembrane helix</keyword>
<protein>
    <submittedName>
        <fullName evidence="2">Uncharacterized protein</fullName>
    </submittedName>
</protein>
<keyword evidence="1" id="KW-0812">Transmembrane</keyword>
<comment type="caution">
    <text evidence="2">The sequence shown here is derived from an EMBL/GenBank/DDBJ whole genome shotgun (WGS) entry which is preliminary data.</text>
</comment>
<proteinExistence type="predicted"/>
<dbReference type="Proteomes" id="UP000549052">
    <property type="component" value="Unassembled WGS sequence"/>
</dbReference>
<keyword evidence="1" id="KW-0472">Membrane</keyword>
<dbReference type="AlphaFoldDB" id="A0A839E952"/>
<evidence type="ECO:0000256" key="1">
    <source>
        <dbReference type="SAM" id="Phobius"/>
    </source>
</evidence>
<evidence type="ECO:0000313" key="2">
    <source>
        <dbReference type="EMBL" id="MBA8876333.1"/>
    </source>
</evidence>
<sequence>MSEATKNVLFYGAIGMAALCALAICYIGIVA</sequence>
<evidence type="ECO:0000313" key="3">
    <source>
        <dbReference type="Proteomes" id="UP000549052"/>
    </source>
</evidence>
<feature type="transmembrane region" description="Helical" evidence="1">
    <location>
        <begin position="9"/>
        <end position="29"/>
    </location>
</feature>
<organism evidence="2 3">
    <name type="scientific">Phyllobacterium myrsinacearum</name>
    <dbReference type="NCBI Taxonomy" id="28101"/>
    <lineage>
        <taxon>Bacteria</taxon>
        <taxon>Pseudomonadati</taxon>
        <taxon>Pseudomonadota</taxon>
        <taxon>Alphaproteobacteria</taxon>
        <taxon>Hyphomicrobiales</taxon>
        <taxon>Phyllobacteriaceae</taxon>
        <taxon>Phyllobacterium</taxon>
    </lineage>
</organism>
<gene>
    <name evidence="2" type="ORF">FHW16_000015</name>
</gene>
<keyword evidence="3" id="KW-1185">Reference proteome</keyword>
<dbReference type="EMBL" id="JACGXN010000001">
    <property type="protein sequence ID" value="MBA8876333.1"/>
    <property type="molecule type" value="Genomic_DNA"/>
</dbReference>